<comment type="caution">
    <text evidence="2">The sequence shown here is derived from an EMBL/GenBank/DDBJ whole genome shotgun (WGS) entry which is preliminary data.</text>
</comment>
<feature type="domain" description="Reverse transcriptase zinc-binding" evidence="1">
    <location>
        <begin position="55"/>
        <end position="152"/>
    </location>
</feature>
<gene>
    <name evidence="2" type="ORF">Slati_0432900</name>
</gene>
<evidence type="ECO:0000313" key="2">
    <source>
        <dbReference type="EMBL" id="KAL0458057.1"/>
    </source>
</evidence>
<dbReference type="EMBL" id="JACGWN010000002">
    <property type="protein sequence ID" value="KAL0458057.1"/>
    <property type="molecule type" value="Genomic_DNA"/>
</dbReference>
<organism evidence="2">
    <name type="scientific">Sesamum latifolium</name>
    <dbReference type="NCBI Taxonomy" id="2727402"/>
    <lineage>
        <taxon>Eukaryota</taxon>
        <taxon>Viridiplantae</taxon>
        <taxon>Streptophyta</taxon>
        <taxon>Embryophyta</taxon>
        <taxon>Tracheophyta</taxon>
        <taxon>Spermatophyta</taxon>
        <taxon>Magnoliopsida</taxon>
        <taxon>eudicotyledons</taxon>
        <taxon>Gunneridae</taxon>
        <taxon>Pentapetalae</taxon>
        <taxon>asterids</taxon>
        <taxon>lamiids</taxon>
        <taxon>Lamiales</taxon>
        <taxon>Pedaliaceae</taxon>
        <taxon>Sesamum</taxon>
    </lineage>
</organism>
<sequence length="195" mass="21954">MEAKVSELLDENGEWKVDLLHTVFLPEYAEAILGITRSLGGQDSIRWHYERNGRYSVKSAYHLLSKGLWGRAQGGASGSTSYRSDSWSFIWTAKVPPKVRMFAWRVCRNSLPTVMNLARRGVTVSGACPWCGDESEDVLHCLLGCPFARLVWALSDLPWAYICCNDSNPEVWIRGLNRNLDGSAFARALLLCWLL</sequence>
<dbReference type="Pfam" id="PF13966">
    <property type="entry name" value="zf-RVT"/>
    <property type="match status" value="1"/>
</dbReference>
<name>A0AAW2XYM9_9LAMI</name>
<accession>A0AAW2XYM9</accession>
<reference evidence="2" key="2">
    <citation type="journal article" date="2024" name="Plant">
        <title>Genomic evolution and insights into agronomic trait innovations of Sesamum species.</title>
        <authorList>
            <person name="Miao H."/>
            <person name="Wang L."/>
            <person name="Qu L."/>
            <person name="Liu H."/>
            <person name="Sun Y."/>
            <person name="Le M."/>
            <person name="Wang Q."/>
            <person name="Wei S."/>
            <person name="Zheng Y."/>
            <person name="Lin W."/>
            <person name="Duan Y."/>
            <person name="Cao H."/>
            <person name="Xiong S."/>
            <person name="Wang X."/>
            <person name="Wei L."/>
            <person name="Li C."/>
            <person name="Ma Q."/>
            <person name="Ju M."/>
            <person name="Zhao R."/>
            <person name="Li G."/>
            <person name="Mu C."/>
            <person name="Tian Q."/>
            <person name="Mei H."/>
            <person name="Zhang T."/>
            <person name="Gao T."/>
            <person name="Zhang H."/>
        </authorList>
    </citation>
    <scope>NUCLEOTIDE SEQUENCE</scope>
    <source>
        <strain evidence="2">KEN1</strain>
    </source>
</reference>
<reference evidence="2" key="1">
    <citation type="submission" date="2020-06" db="EMBL/GenBank/DDBJ databases">
        <authorList>
            <person name="Li T."/>
            <person name="Hu X."/>
            <person name="Zhang T."/>
            <person name="Song X."/>
            <person name="Zhang H."/>
            <person name="Dai N."/>
            <person name="Sheng W."/>
            <person name="Hou X."/>
            <person name="Wei L."/>
        </authorList>
    </citation>
    <scope>NUCLEOTIDE SEQUENCE</scope>
    <source>
        <strain evidence="2">KEN1</strain>
        <tissue evidence="2">Leaf</tissue>
    </source>
</reference>
<dbReference type="AlphaFoldDB" id="A0AAW2XYM9"/>
<evidence type="ECO:0000259" key="1">
    <source>
        <dbReference type="Pfam" id="PF13966"/>
    </source>
</evidence>
<protein>
    <recommendedName>
        <fullName evidence="1">Reverse transcriptase zinc-binding domain-containing protein</fullName>
    </recommendedName>
</protein>
<dbReference type="InterPro" id="IPR026960">
    <property type="entry name" value="RVT-Znf"/>
</dbReference>
<proteinExistence type="predicted"/>